<dbReference type="Proteomes" id="UP000586119">
    <property type="component" value="Unassembled WGS sequence"/>
</dbReference>
<sequence length="201" mass="22800">MLQLFYEFRVSSSAITGAMRIGVQVVSSHKTPVLEIYHQVRNRFGPEFEYETPKGESGEETLKQKTRFQDICVEFTLVNIGGSRAENIKLSLSGDLRRNSPRESFGEQFDLVIPQMAPGQSRYLFKFNDHDLNQYPEGGGGPIGLKTESFTIVMEYDSGRGLLNWFLSLPSKVRGKRRFRAEYTFFPMLVAGDLPPAEYAP</sequence>
<reference evidence="1 2" key="1">
    <citation type="journal article" date="2015" name="Int. J. Syst. Evol. Microbiol.">
        <title>Halomonas salicampi sp. nov., a halotolerant and alkalitolerant bacterium isolated from a saltern soil.</title>
        <authorList>
            <person name="Lee J.C."/>
            <person name="Kim Y.S."/>
            <person name="Yun B.S."/>
            <person name="Whang K.S."/>
        </authorList>
    </citation>
    <scope>NUCLEOTIDE SEQUENCE [LARGE SCALE GENOMIC DNA]</scope>
    <source>
        <strain evidence="1 2">BH103</strain>
    </source>
</reference>
<protein>
    <submittedName>
        <fullName evidence="1">Uncharacterized protein</fullName>
    </submittedName>
</protein>
<name>A0A7Z0LP91_9GAMM</name>
<evidence type="ECO:0000313" key="2">
    <source>
        <dbReference type="Proteomes" id="UP000586119"/>
    </source>
</evidence>
<gene>
    <name evidence="1" type="ORF">HZS81_17890</name>
</gene>
<accession>A0A7Z0LP91</accession>
<proteinExistence type="predicted"/>
<dbReference type="EMBL" id="JACCDF010000039">
    <property type="protein sequence ID" value="NYS62625.1"/>
    <property type="molecule type" value="Genomic_DNA"/>
</dbReference>
<dbReference type="AlphaFoldDB" id="A0A7Z0LP91"/>
<organism evidence="1 2">
    <name type="scientific">Vreelandella salicampi</name>
    <dbReference type="NCBI Taxonomy" id="1449798"/>
    <lineage>
        <taxon>Bacteria</taxon>
        <taxon>Pseudomonadati</taxon>
        <taxon>Pseudomonadota</taxon>
        <taxon>Gammaproteobacteria</taxon>
        <taxon>Oceanospirillales</taxon>
        <taxon>Halomonadaceae</taxon>
        <taxon>Vreelandella</taxon>
    </lineage>
</organism>
<evidence type="ECO:0000313" key="1">
    <source>
        <dbReference type="EMBL" id="NYS62625.1"/>
    </source>
</evidence>
<dbReference type="RefSeq" id="WP_179931879.1">
    <property type="nucleotide sequence ID" value="NZ_JACCDF010000039.1"/>
</dbReference>
<keyword evidence="2" id="KW-1185">Reference proteome</keyword>
<comment type="caution">
    <text evidence="1">The sequence shown here is derived from an EMBL/GenBank/DDBJ whole genome shotgun (WGS) entry which is preliminary data.</text>
</comment>